<dbReference type="EMBL" id="CAFBMX010000001">
    <property type="protein sequence ID" value="CAB4916445.1"/>
    <property type="molecule type" value="Genomic_DNA"/>
</dbReference>
<evidence type="ECO:0000256" key="3">
    <source>
        <dbReference type="ARBA" id="ARBA00022960"/>
    </source>
</evidence>
<accession>A0A6J7HJ00</accession>
<evidence type="ECO:0000256" key="4">
    <source>
        <dbReference type="ARBA" id="ARBA00022984"/>
    </source>
</evidence>
<dbReference type="GO" id="GO:0008360">
    <property type="term" value="P:regulation of cell shape"/>
    <property type="evidence" value="ECO:0007669"/>
    <property type="project" value="UniProtKB-KW"/>
</dbReference>
<gene>
    <name evidence="7" type="ORF">UFOPK3674_00271</name>
</gene>
<dbReference type="CDD" id="cd16913">
    <property type="entry name" value="YkuD_like"/>
    <property type="match status" value="1"/>
</dbReference>
<dbReference type="GO" id="GO:0071972">
    <property type="term" value="F:peptidoglycan L,D-transpeptidase activity"/>
    <property type="evidence" value="ECO:0007669"/>
    <property type="project" value="TreeGrafter"/>
</dbReference>
<organism evidence="7">
    <name type="scientific">freshwater metagenome</name>
    <dbReference type="NCBI Taxonomy" id="449393"/>
    <lineage>
        <taxon>unclassified sequences</taxon>
        <taxon>metagenomes</taxon>
        <taxon>ecological metagenomes</taxon>
    </lineage>
</organism>
<evidence type="ECO:0000256" key="2">
    <source>
        <dbReference type="ARBA" id="ARBA00022679"/>
    </source>
</evidence>
<evidence type="ECO:0000313" key="7">
    <source>
        <dbReference type="EMBL" id="CAB4916445.1"/>
    </source>
</evidence>
<evidence type="ECO:0000256" key="5">
    <source>
        <dbReference type="ARBA" id="ARBA00023316"/>
    </source>
</evidence>
<dbReference type="GO" id="GO:0071555">
    <property type="term" value="P:cell wall organization"/>
    <property type="evidence" value="ECO:0007669"/>
    <property type="project" value="UniProtKB-KW"/>
</dbReference>
<keyword evidence="2" id="KW-0808">Transferase</keyword>
<dbReference type="Gene3D" id="2.40.440.10">
    <property type="entry name" value="L,D-transpeptidase catalytic domain-like"/>
    <property type="match status" value="1"/>
</dbReference>
<sequence>MIGGVLGSLDRLMSSLPRPALSALASALAILVLSPALAHAQAPPPRIPAGVSVLTVDVGGLTVEEATARLEVELAPRFSAPVIVRVAGRRLSFDPAQARVAFDAAATARRALTATASDVTSVGGGLDGGIILRPTVRHAHLPVRAYAVDLARQVARAPRNAELVLGVRHQRVRRARLGVQLDAVALAHRIDAVLDDPQSPRFVEQRVRRTRPAINANDIRALYRTVITVSKRDFKLRLFKNLKLRKSYSVAVGQRLYPTPEGTFHIQNKQVDPIWSVPHSPWAGELAGTTVEGGSAANPLKARWMGIFDGVGIHGTGEDWSIGSAASHGCIRMHVWDVKDLYPRVPVGTTVLIR</sequence>
<evidence type="ECO:0000259" key="6">
    <source>
        <dbReference type="PROSITE" id="PS52029"/>
    </source>
</evidence>
<dbReference type="UniPathway" id="UPA00219"/>
<keyword evidence="4" id="KW-0573">Peptidoglycan synthesis</keyword>
<name>A0A6J7HJ00_9ZZZZ</name>
<dbReference type="InterPro" id="IPR005490">
    <property type="entry name" value="LD_TPept_cat_dom"/>
</dbReference>
<keyword evidence="5" id="KW-0961">Cell wall biogenesis/degradation</keyword>
<dbReference type="Pfam" id="PF03734">
    <property type="entry name" value="YkuD"/>
    <property type="match status" value="1"/>
</dbReference>
<evidence type="ECO:0000256" key="1">
    <source>
        <dbReference type="ARBA" id="ARBA00004752"/>
    </source>
</evidence>
<dbReference type="GO" id="GO:0016740">
    <property type="term" value="F:transferase activity"/>
    <property type="evidence" value="ECO:0007669"/>
    <property type="project" value="UniProtKB-KW"/>
</dbReference>
<dbReference type="GO" id="GO:0018104">
    <property type="term" value="P:peptidoglycan-protein cross-linking"/>
    <property type="evidence" value="ECO:0007669"/>
    <property type="project" value="TreeGrafter"/>
</dbReference>
<comment type="pathway">
    <text evidence="1">Cell wall biogenesis; peptidoglycan biosynthesis.</text>
</comment>
<dbReference type="PANTHER" id="PTHR30582">
    <property type="entry name" value="L,D-TRANSPEPTIDASE"/>
    <property type="match status" value="1"/>
</dbReference>
<dbReference type="GO" id="GO:0005576">
    <property type="term" value="C:extracellular region"/>
    <property type="evidence" value="ECO:0007669"/>
    <property type="project" value="TreeGrafter"/>
</dbReference>
<protein>
    <submittedName>
        <fullName evidence="7">Unannotated protein</fullName>
    </submittedName>
</protein>
<feature type="domain" description="L,D-TPase catalytic" evidence="6">
    <location>
        <begin position="225"/>
        <end position="354"/>
    </location>
</feature>
<dbReference type="AlphaFoldDB" id="A0A6J7HJ00"/>
<reference evidence="7" key="1">
    <citation type="submission" date="2020-05" db="EMBL/GenBank/DDBJ databases">
        <authorList>
            <person name="Chiriac C."/>
            <person name="Salcher M."/>
            <person name="Ghai R."/>
            <person name="Kavagutti S V."/>
        </authorList>
    </citation>
    <scope>NUCLEOTIDE SEQUENCE</scope>
</reference>
<dbReference type="InterPro" id="IPR038063">
    <property type="entry name" value="Transpep_catalytic_dom"/>
</dbReference>
<dbReference type="SUPFAM" id="SSF141523">
    <property type="entry name" value="L,D-transpeptidase catalytic domain-like"/>
    <property type="match status" value="1"/>
</dbReference>
<proteinExistence type="predicted"/>
<dbReference type="PROSITE" id="PS52029">
    <property type="entry name" value="LD_TPASE"/>
    <property type="match status" value="1"/>
</dbReference>
<keyword evidence="3" id="KW-0133">Cell shape</keyword>
<dbReference type="InterPro" id="IPR050979">
    <property type="entry name" value="LD-transpeptidase"/>
</dbReference>